<evidence type="ECO:0000313" key="3">
    <source>
        <dbReference type="Proteomes" id="UP001347796"/>
    </source>
</evidence>
<dbReference type="InterPro" id="IPR049012">
    <property type="entry name" value="Mutator_transp_dom"/>
</dbReference>
<feature type="domain" description="Mutator-like transposase" evidence="1">
    <location>
        <begin position="7"/>
        <end position="67"/>
    </location>
</feature>
<sequence length="77" mass="8797">MDPSLSDKAILDIAVSYDGSWQRRGHTSNHRVGFVIEALTGLILDYGIRSKYFTECELIGNKNDDEHEKQIWLESNV</sequence>
<dbReference type="AlphaFoldDB" id="A0AAN8GC72"/>
<gene>
    <name evidence="2" type="ORF">SNE40_021903</name>
</gene>
<dbReference type="Pfam" id="PF20700">
    <property type="entry name" value="Mutator"/>
    <property type="match status" value="1"/>
</dbReference>
<proteinExistence type="predicted"/>
<reference evidence="2 3" key="1">
    <citation type="submission" date="2024-01" db="EMBL/GenBank/DDBJ databases">
        <title>The genome of the rayed Mediterranean limpet Patella caerulea (Linnaeus, 1758).</title>
        <authorList>
            <person name="Anh-Thu Weber A."/>
            <person name="Halstead-Nussloch G."/>
        </authorList>
    </citation>
    <scope>NUCLEOTIDE SEQUENCE [LARGE SCALE GENOMIC DNA]</scope>
    <source>
        <strain evidence="2">AATW-2023a</strain>
        <tissue evidence="2">Whole specimen</tissue>
    </source>
</reference>
<comment type="caution">
    <text evidence="2">The sequence shown here is derived from an EMBL/GenBank/DDBJ whole genome shotgun (WGS) entry which is preliminary data.</text>
</comment>
<evidence type="ECO:0000313" key="2">
    <source>
        <dbReference type="EMBL" id="KAK6167991.1"/>
    </source>
</evidence>
<accession>A0AAN8GC72</accession>
<protein>
    <recommendedName>
        <fullName evidence="1">Mutator-like transposase domain-containing protein</fullName>
    </recommendedName>
</protein>
<dbReference type="Proteomes" id="UP001347796">
    <property type="component" value="Unassembled WGS sequence"/>
</dbReference>
<organism evidence="2 3">
    <name type="scientific">Patella caerulea</name>
    <name type="common">Rayed Mediterranean limpet</name>
    <dbReference type="NCBI Taxonomy" id="87958"/>
    <lineage>
        <taxon>Eukaryota</taxon>
        <taxon>Metazoa</taxon>
        <taxon>Spiralia</taxon>
        <taxon>Lophotrochozoa</taxon>
        <taxon>Mollusca</taxon>
        <taxon>Gastropoda</taxon>
        <taxon>Patellogastropoda</taxon>
        <taxon>Patelloidea</taxon>
        <taxon>Patellidae</taxon>
        <taxon>Patella</taxon>
    </lineage>
</organism>
<name>A0AAN8GC72_PATCE</name>
<keyword evidence="3" id="KW-1185">Reference proteome</keyword>
<evidence type="ECO:0000259" key="1">
    <source>
        <dbReference type="Pfam" id="PF20700"/>
    </source>
</evidence>
<dbReference type="EMBL" id="JAZGQO010000018">
    <property type="protein sequence ID" value="KAK6167991.1"/>
    <property type="molecule type" value="Genomic_DNA"/>
</dbReference>